<gene>
    <name evidence="7" type="ordered locus">ZMO1443</name>
</gene>
<dbReference type="HOGENOM" id="CLU_047009_2_0_5"/>
<feature type="transmembrane region" description="Helical" evidence="6">
    <location>
        <begin position="39"/>
        <end position="62"/>
    </location>
</feature>
<dbReference type="InterPro" id="IPR002797">
    <property type="entry name" value="Polysacc_synth"/>
</dbReference>
<dbReference type="InterPro" id="IPR050833">
    <property type="entry name" value="Poly_Biosynth_Transport"/>
</dbReference>
<keyword evidence="2" id="KW-1003">Cell membrane</keyword>
<feature type="transmembrane region" description="Helical" evidence="6">
    <location>
        <begin position="378"/>
        <end position="395"/>
    </location>
</feature>
<name>Q5NMJ3_ZYMMO</name>
<feature type="transmembrane region" description="Helical" evidence="6">
    <location>
        <begin position="432"/>
        <end position="455"/>
    </location>
</feature>
<sequence length="469" mass="52749">MGYQKTLFIKARLTFDCLSVSDACLDIMPQKSRSVFSRIIGNTGILITGRVLNAVCSFVYVAWTSQTLGLNLFGVMLLITTFATLISDITRFQSWQTLLHYGSKAFQEKDFNQFDDVLAFCIRADFFSAAIGMLVGLGGILILGTSRLGWPAEVKPDALLCMLIILFMNIGWSTGMLRLCNRFKLVTIYEFITTCVRTGGCGIGYWLHMPLGYFLFIWCLTQFTLFVTCSYAGIYLFHQYTERAFPIRKIFQRKTPVEGMWKFTLSVSFNEILDSIFQQGGTLAIGSSLGAGEAAVYRVARQISNGLSKPAQMMIPTLYPEFIRFRDQGDWHGMRLVTLKIFGLILGFSLLVFFLTVLVGERLFTYMLHYSWPGEKTILVLLVCSALFDICLVPIEPLLTVMKRISFVLKARTAIIGCYFVFLYGMMRVAGINGAALSSVISSFLMLIICAIPVIKWFTRLSENDEGQS</sequence>
<evidence type="ECO:0000313" key="8">
    <source>
        <dbReference type="Proteomes" id="UP000001173"/>
    </source>
</evidence>
<evidence type="ECO:0000256" key="6">
    <source>
        <dbReference type="SAM" id="Phobius"/>
    </source>
</evidence>
<accession>Q5NMJ3</accession>
<dbReference type="AlphaFoldDB" id="Q5NMJ3"/>
<dbReference type="PANTHER" id="PTHR30250">
    <property type="entry name" value="PST FAMILY PREDICTED COLANIC ACID TRANSPORTER"/>
    <property type="match status" value="1"/>
</dbReference>
<evidence type="ECO:0000256" key="3">
    <source>
        <dbReference type="ARBA" id="ARBA00022692"/>
    </source>
</evidence>
<dbReference type="KEGG" id="zmo:ZMO1443"/>
<feature type="transmembrane region" description="Helical" evidence="6">
    <location>
        <begin position="157"/>
        <end position="179"/>
    </location>
</feature>
<reference evidence="7 8" key="2">
    <citation type="journal article" date="2009" name="Nat. Biotechnol.">
        <title>Improved genome annotation for Zymomonas mobilis.</title>
        <authorList>
            <person name="Yang S."/>
            <person name="Pappas K.M."/>
            <person name="Hauser L.J."/>
            <person name="Land M.L."/>
            <person name="Chen G.L."/>
            <person name="Hurst G.B."/>
            <person name="Pan C."/>
            <person name="Kouvelis V.N."/>
            <person name="Typas M.A."/>
            <person name="Pelletier D.A."/>
            <person name="Klingeman D.M."/>
            <person name="Chang Y.J."/>
            <person name="Samatova N.F."/>
            <person name="Brown S.D."/>
        </authorList>
    </citation>
    <scope>NUCLEOTIDE SEQUENCE [LARGE SCALE GENOMIC DNA]</scope>
    <source>
        <strain evidence="8">ATCC 31821 / ZM4 / CP4</strain>
    </source>
</reference>
<dbReference type="eggNOG" id="COG2244">
    <property type="taxonomic scope" value="Bacteria"/>
</dbReference>
<keyword evidence="5 6" id="KW-0472">Membrane</keyword>
<organism evidence="7 8">
    <name type="scientific">Zymomonas mobilis subsp. mobilis (strain ATCC 31821 / ZM4 / CP4)</name>
    <dbReference type="NCBI Taxonomy" id="264203"/>
    <lineage>
        <taxon>Bacteria</taxon>
        <taxon>Pseudomonadati</taxon>
        <taxon>Pseudomonadota</taxon>
        <taxon>Alphaproteobacteria</taxon>
        <taxon>Sphingomonadales</taxon>
        <taxon>Zymomonadaceae</taxon>
        <taxon>Zymomonas</taxon>
    </lineage>
</organism>
<dbReference type="RefSeq" id="WP_011241224.1">
    <property type="nucleotide sequence ID" value="NC_006526.2"/>
</dbReference>
<evidence type="ECO:0000256" key="5">
    <source>
        <dbReference type="ARBA" id="ARBA00023136"/>
    </source>
</evidence>
<reference evidence="7 8" key="1">
    <citation type="journal article" date="2005" name="Nat. Biotechnol.">
        <title>The genome sequence of the ethanologenic bacterium Zymomonas mobilis ZM4.</title>
        <authorList>
            <person name="Seo J.S."/>
            <person name="Chong H."/>
            <person name="Park H.S."/>
            <person name="Yoon K.O."/>
            <person name="Jung C."/>
            <person name="Kim J.J."/>
            <person name="Hong J.H."/>
            <person name="Kim H."/>
            <person name="Kim J.H."/>
            <person name="Kil J.I."/>
            <person name="Park C.J."/>
            <person name="Oh H.M."/>
            <person name="Lee J.S."/>
            <person name="Jin S.J."/>
            <person name="Um H.W."/>
            <person name="Lee H.J."/>
            <person name="Oh S.J."/>
            <person name="Kim J.Y."/>
            <person name="Kang H.L."/>
            <person name="Lee S.Y."/>
            <person name="Lee K.J."/>
            <person name="Kang H.S."/>
        </authorList>
    </citation>
    <scope>NUCLEOTIDE SEQUENCE [LARGE SCALE GENOMIC DNA]</scope>
    <source>
        <strain evidence="8">ATCC 31821 / ZM4 / CP4</strain>
    </source>
</reference>
<dbReference type="STRING" id="264203.ZMO1443"/>
<keyword evidence="8" id="KW-1185">Reference proteome</keyword>
<evidence type="ECO:0000256" key="4">
    <source>
        <dbReference type="ARBA" id="ARBA00022989"/>
    </source>
</evidence>
<dbReference type="Pfam" id="PF01943">
    <property type="entry name" value="Polysacc_synt"/>
    <property type="match status" value="1"/>
</dbReference>
<evidence type="ECO:0000256" key="1">
    <source>
        <dbReference type="ARBA" id="ARBA00004651"/>
    </source>
</evidence>
<comment type="subcellular location">
    <subcellularLocation>
        <location evidence="1">Cell membrane</location>
        <topology evidence="1">Multi-pass membrane protein</topology>
    </subcellularLocation>
</comment>
<feature type="transmembrane region" description="Helical" evidence="6">
    <location>
        <begin position="68"/>
        <end position="86"/>
    </location>
</feature>
<proteinExistence type="predicted"/>
<evidence type="ECO:0000313" key="7">
    <source>
        <dbReference type="EMBL" id="AAV90067.2"/>
    </source>
</evidence>
<dbReference type="GO" id="GO:0005886">
    <property type="term" value="C:plasma membrane"/>
    <property type="evidence" value="ECO:0007669"/>
    <property type="project" value="UniProtKB-SubCell"/>
</dbReference>
<dbReference type="PANTHER" id="PTHR30250:SF31">
    <property type="entry name" value="INNER MEMBRANE PROTEIN YGHQ"/>
    <property type="match status" value="1"/>
</dbReference>
<keyword evidence="4 6" id="KW-1133">Transmembrane helix</keyword>
<feature type="transmembrane region" description="Helical" evidence="6">
    <location>
        <begin position="336"/>
        <end position="358"/>
    </location>
</feature>
<feature type="transmembrane region" description="Helical" evidence="6">
    <location>
        <begin position="213"/>
        <end position="237"/>
    </location>
</feature>
<dbReference type="EMBL" id="AE008692">
    <property type="protein sequence ID" value="AAV90067.2"/>
    <property type="molecule type" value="Genomic_DNA"/>
</dbReference>
<keyword evidence="3 6" id="KW-0812">Transmembrane</keyword>
<dbReference type="Proteomes" id="UP000001173">
    <property type="component" value="Chromosome"/>
</dbReference>
<feature type="transmembrane region" description="Helical" evidence="6">
    <location>
        <begin position="407"/>
        <end position="426"/>
    </location>
</feature>
<protein>
    <submittedName>
        <fullName evidence="7">Polysaccharide biosynthesis protein</fullName>
    </submittedName>
</protein>
<feature type="transmembrane region" description="Helical" evidence="6">
    <location>
        <begin position="186"/>
        <end position="207"/>
    </location>
</feature>
<evidence type="ECO:0000256" key="2">
    <source>
        <dbReference type="ARBA" id="ARBA00022475"/>
    </source>
</evidence>
<feature type="transmembrane region" description="Helical" evidence="6">
    <location>
        <begin position="126"/>
        <end position="145"/>
    </location>
</feature>